<accession>A0A1J5PRR0</accession>
<gene>
    <name evidence="1" type="ORF">GALL_521710</name>
</gene>
<organism evidence="1">
    <name type="scientific">mine drainage metagenome</name>
    <dbReference type="NCBI Taxonomy" id="410659"/>
    <lineage>
        <taxon>unclassified sequences</taxon>
        <taxon>metagenomes</taxon>
        <taxon>ecological metagenomes</taxon>
    </lineage>
</organism>
<evidence type="ECO:0000313" key="1">
    <source>
        <dbReference type="EMBL" id="OIQ66261.1"/>
    </source>
</evidence>
<protein>
    <submittedName>
        <fullName evidence="1">Uncharacterized protein</fullName>
    </submittedName>
</protein>
<dbReference type="EMBL" id="MLJW01006729">
    <property type="protein sequence ID" value="OIQ66261.1"/>
    <property type="molecule type" value="Genomic_DNA"/>
</dbReference>
<name>A0A1J5PRR0_9ZZZZ</name>
<reference evidence="1" key="1">
    <citation type="submission" date="2016-10" db="EMBL/GenBank/DDBJ databases">
        <title>Sequence of Gallionella enrichment culture.</title>
        <authorList>
            <person name="Poehlein A."/>
            <person name="Muehling M."/>
            <person name="Daniel R."/>
        </authorList>
    </citation>
    <scope>NUCLEOTIDE SEQUENCE</scope>
</reference>
<comment type="caution">
    <text evidence="1">The sequence shown here is derived from an EMBL/GenBank/DDBJ whole genome shotgun (WGS) entry which is preliminary data.</text>
</comment>
<sequence>MIHRAARLLLIRDQHVLAVQIQHAKLLRLAMRHRGVAVVQQGVPTRQNGAMHHACPRHAMCRRLDNLQLLHHRIAHPLHRRNPRRRGRNHPVEIAKRVQQAPRQGLYILPGDCAEQHQLQQLIIRHSLRSPFHKAGAQPFAMVFYI</sequence>
<proteinExistence type="predicted"/>
<dbReference type="AlphaFoldDB" id="A0A1J5PRR0"/>